<dbReference type="InterPro" id="IPR040244">
    <property type="entry name" value="EDR4-like"/>
</dbReference>
<keyword evidence="4" id="KW-1185">Reference proteome</keyword>
<gene>
    <name evidence="3" type="ORF">MUK42_02137</name>
</gene>
<evidence type="ECO:0000259" key="2">
    <source>
        <dbReference type="Pfam" id="PF11331"/>
    </source>
</evidence>
<name>A0A9E7K4D0_9LILI</name>
<feature type="compositionally biased region" description="Polar residues" evidence="1">
    <location>
        <begin position="338"/>
        <end position="353"/>
    </location>
</feature>
<evidence type="ECO:0000313" key="3">
    <source>
        <dbReference type="EMBL" id="URE04099.1"/>
    </source>
</evidence>
<accession>A0A9E7K4D0</accession>
<protein>
    <recommendedName>
        <fullName evidence="2">Probable zinc-ribbon domain-containing protein</fullName>
    </recommendedName>
</protein>
<dbReference type="Proteomes" id="UP001055439">
    <property type="component" value="Chromosome 5"/>
</dbReference>
<reference evidence="3" key="1">
    <citation type="submission" date="2022-05" db="EMBL/GenBank/DDBJ databases">
        <title>The Musa troglodytarum L. genome provides insights into the mechanism of non-climacteric behaviour and enrichment of carotenoids.</title>
        <authorList>
            <person name="Wang J."/>
        </authorList>
    </citation>
    <scope>NUCLEOTIDE SEQUENCE</scope>
    <source>
        <tissue evidence="3">Leaf</tissue>
    </source>
</reference>
<feature type="region of interest" description="Disordered" evidence="1">
    <location>
        <begin position="173"/>
        <end position="195"/>
    </location>
</feature>
<organism evidence="3 4">
    <name type="scientific">Musa troglodytarum</name>
    <name type="common">fe'i banana</name>
    <dbReference type="NCBI Taxonomy" id="320322"/>
    <lineage>
        <taxon>Eukaryota</taxon>
        <taxon>Viridiplantae</taxon>
        <taxon>Streptophyta</taxon>
        <taxon>Embryophyta</taxon>
        <taxon>Tracheophyta</taxon>
        <taxon>Spermatophyta</taxon>
        <taxon>Magnoliopsida</taxon>
        <taxon>Liliopsida</taxon>
        <taxon>Zingiberales</taxon>
        <taxon>Musaceae</taxon>
        <taxon>Musa</taxon>
    </lineage>
</organism>
<dbReference type="EMBL" id="CP097507">
    <property type="protein sequence ID" value="URE04099.1"/>
    <property type="molecule type" value="Genomic_DNA"/>
</dbReference>
<dbReference type="GO" id="GO:1900150">
    <property type="term" value="P:regulation of defense response to fungus"/>
    <property type="evidence" value="ECO:0007669"/>
    <property type="project" value="InterPro"/>
</dbReference>
<feature type="compositionally biased region" description="Acidic residues" evidence="1">
    <location>
        <begin position="416"/>
        <end position="435"/>
    </location>
</feature>
<dbReference type="PANTHER" id="PTHR31105">
    <property type="entry name" value="EXTRA-LARGE G-PROTEIN-LIKE"/>
    <property type="match status" value="1"/>
</dbReference>
<dbReference type="OrthoDB" id="1930285at2759"/>
<dbReference type="InterPro" id="IPR021480">
    <property type="entry name" value="Zinc_ribbon_12"/>
</dbReference>
<dbReference type="AlphaFoldDB" id="A0A9E7K4D0"/>
<feature type="region of interest" description="Disordered" evidence="1">
    <location>
        <begin position="393"/>
        <end position="445"/>
    </location>
</feature>
<dbReference type="Pfam" id="PF11331">
    <property type="entry name" value="Zn_ribbon_12"/>
    <property type="match status" value="1"/>
</dbReference>
<feature type="region of interest" description="Disordered" evidence="1">
    <location>
        <begin position="320"/>
        <end position="353"/>
    </location>
</feature>
<feature type="domain" description="Probable zinc-ribbon" evidence="2">
    <location>
        <begin position="261"/>
        <end position="305"/>
    </location>
</feature>
<feature type="compositionally biased region" description="Basic and acidic residues" evidence="1">
    <location>
        <begin position="173"/>
        <end position="191"/>
    </location>
</feature>
<proteinExistence type="predicted"/>
<sequence>MRGHIYYRVQCAGERSLLLSAPLRSHVSFFPSRLILEEDDDDDDDEEGFGRTADLEVVSKSQASTDTDTRKEERMNKMTAHEQLQNELCAANERHVLRDRCLESQDFHSVQSWLEAEDDEPVKSSLSSDAEFHSSSYVDRNGSPSDGLDTLELIRMEILRKADELREEISEMFDRSDERQGRFHPTEEKLPPEANNVPRPHCFANHLPRSPHVACLHCRHGECHRTSVKPTAKCCCCHEARVDHEEAGSRRRMKRHCRPVLGGAPFVVCHNCLQLLQLPLDFFTARGRLCQLQCGACSKVLVFSFRARNRRVPFVPIEEERPTSEVETSADATLGHEISNSASNGSSHRDSLSWSEENGISYSTDAERNDKLPPCLQVHQFMGYGSATEFLYRHSDDGDGELEVTEPSTPRRSSPEEEEAYAGDGVEETAIEGDESAGRLRTRKPPLHGLLKIMKQKIQQIGRKNSD</sequence>
<dbReference type="PANTHER" id="PTHR31105:SF38">
    <property type="entry name" value="PROTEIN ENHANCED DISEASE RESISTANCE 4"/>
    <property type="match status" value="1"/>
</dbReference>
<evidence type="ECO:0000313" key="4">
    <source>
        <dbReference type="Proteomes" id="UP001055439"/>
    </source>
</evidence>
<evidence type="ECO:0000256" key="1">
    <source>
        <dbReference type="SAM" id="MobiDB-lite"/>
    </source>
</evidence>